<evidence type="ECO:0000259" key="1">
    <source>
        <dbReference type="Pfam" id="PF01863"/>
    </source>
</evidence>
<accession>K6YVH4</accession>
<proteinExistence type="predicted"/>
<dbReference type="PANTHER" id="PTHR30399:SF1">
    <property type="entry name" value="UTP PYROPHOSPHATASE"/>
    <property type="match status" value="1"/>
</dbReference>
<dbReference type="AlphaFoldDB" id="K6YVH4"/>
<dbReference type="InterPro" id="IPR002725">
    <property type="entry name" value="YgjP-like_metallopeptidase"/>
</dbReference>
<dbReference type="RefSeq" id="WP_006009820.1">
    <property type="nucleotide sequence ID" value="NZ_BAEQ01000018.1"/>
</dbReference>
<dbReference type="OrthoDB" id="9000630at2"/>
<name>K6YVH4_9ALTE</name>
<comment type="caution">
    <text evidence="2">The sequence shown here is derived from an EMBL/GenBank/DDBJ whole genome shotgun (WGS) entry which is preliminary data.</text>
</comment>
<protein>
    <recommendedName>
        <fullName evidence="1">YgjP-like metallopeptidase domain-containing protein</fullName>
    </recommendedName>
</protein>
<gene>
    <name evidence="2" type="ORF">GPAL_1107</name>
</gene>
<evidence type="ECO:0000313" key="2">
    <source>
        <dbReference type="EMBL" id="GAC27986.1"/>
    </source>
</evidence>
<reference evidence="3" key="1">
    <citation type="journal article" date="2014" name="Environ. Microbiol.">
        <title>Comparative genomics of the marine bacterial genus Glaciecola reveals the high degree of genomic diversity and genomic characteristic for cold adaptation.</title>
        <authorList>
            <person name="Qin Q.L."/>
            <person name="Xie B.B."/>
            <person name="Yu Y."/>
            <person name="Shu Y.L."/>
            <person name="Rong J.C."/>
            <person name="Zhang Y.J."/>
            <person name="Zhao D.L."/>
            <person name="Chen X.L."/>
            <person name="Zhang X.Y."/>
            <person name="Chen B."/>
            <person name="Zhou B.C."/>
            <person name="Zhang Y.Z."/>
        </authorList>
    </citation>
    <scope>NUCLEOTIDE SEQUENCE [LARGE SCALE GENOMIC DNA]</scope>
    <source>
        <strain evidence="3">ACAM 615</strain>
    </source>
</reference>
<dbReference type="Pfam" id="PF01863">
    <property type="entry name" value="YgjP-like"/>
    <property type="match status" value="1"/>
</dbReference>
<dbReference type="EMBL" id="BAEQ01000018">
    <property type="protein sequence ID" value="GAC27986.1"/>
    <property type="molecule type" value="Genomic_DNA"/>
</dbReference>
<dbReference type="CDD" id="cd07344">
    <property type="entry name" value="M48_yhfN_like"/>
    <property type="match status" value="1"/>
</dbReference>
<keyword evidence="3" id="KW-1185">Reference proteome</keyword>
<dbReference type="PANTHER" id="PTHR30399">
    <property type="entry name" value="UNCHARACTERIZED PROTEIN YGJP"/>
    <property type="match status" value="1"/>
</dbReference>
<feature type="domain" description="YgjP-like metallopeptidase" evidence="1">
    <location>
        <begin position="130"/>
        <end position="186"/>
    </location>
</feature>
<sequence length="213" mass="24520">MYITICERLNYKKAVPADDSGAAQEYTIVESITDSSIVSSLKYLASYSPNLQQQIAQLLSQNRLTDYLLQKYPTVSDIPNDAALRGYVMDLKNQYLRKSQPLSKIVFDKKIHVVNNALGLHSFVSRVQGGKLKSKNEIRISTLFKNAPHEFLNMIVVHELAHLKEKEHNKAFYQLCRHMLPDYHQIEFDVRVYLTHLEEKGEVYMSQSAINKT</sequence>
<dbReference type="Gene3D" id="3.30.2010.10">
    <property type="entry name" value="Metalloproteases ('zincins'), catalytic domain"/>
    <property type="match status" value="1"/>
</dbReference>
<dbReference type="Proteomes" id="UP000006251">
    <property type="component" value="Unassembled WGS sequence"/>
</dbReference>
<evidence type="ECO:0000313" key="3">
    <source>
        <dbReference type="Proteomes" id="UP000006251"/>
    </source>
</evidence>
<dbReference type="STRING" id="1121922.GCA_000428905_00053"/>
<organism evidence="2 3">
    <name type="scientific">Brumicola pallidula DSM 14239 = ACAM 615</name>
    <dbReference type="NCBI Taxonomy" id="1121922"/>
    <lineage>
        <taxon>Bacteria</taxon>
        <taxon>Pseudomonadati</taxon>
        <taxon>Pseudomonadota</taxon>
        <taxon>Gammaproteobacteria</taxon>
        <taxon>Alteromonadales</taxon>
        <taxon>Alteromonadaceae</taxon>
        <taxon>Brumicola</taxon>
    </lineage>
</organism>
<dbReference type="InterPro" id="IPR053136">
    <property type="entry name" value="UTP_pyrophosphatase-like"/>
</dbReference>